<protein>
    <submittedName>
        <fullName evidence="1">Uncharacterized protein</fullName>
    </submittedName>
</protein>
<sequence>MKNTLSEIKQLGKTKPKKPKQLDLEKFLDMVVVFSYSVILEESNFKQFCNMVEVSEEVREKLQAFARTKSFANYISNLIFTITLNPEYNLSMPTTGKAKEYTEKFGLVILKNLVEELKTQSVENLASEADEMMQDFEDIAEIAEEKVANDFSKITEEMGV</sequence>
<accession>A0A1Z4M2N3</accession>
<evidence type="ECO:0000313" key="1">
    <source>
        <dbReference type="EMBL" id="BAY87730.1"/>
    </source>
</evidence>
<dbReference type="Proteomes" id="UP000218418">
    <property type="component" value="Plasmid plasmid1"/>
</dbReference>
<geneLocation type="plasmid" evidence="2">
    <name>Plasmid1 dna</name>
</geneLocation>
<gene>
    <name evidence="1" type="ORF">NIES267_72540</name>
</gene>
<proteinExistence type="predicted"/>
<organism evidence="1 2">
    <name type="scientific">Calothrix parasitica NIES-267</name>
    <dbReference type="NCBI Taxonomy" id="1973488"/>
    <lineage>
        <taxon>Bacteria</taxon>
        <taxon>Bacillati</taxon>
        <taxon>Cyanobacteriota</taxon>
        <taxon>Cyanophyceae</taxon>
        <taxon>Nostocales</taxon>
        <taxon>Calotrichaceae</taxon>
        <taxon>Calothrix</taxon>
    </lineage>
</organism>
<dbReference type="EMBL" id="AP018228">
    <property type="protein sequence ID" value="BAY87730.1"/>
    <property type="molecule type" value="Genomic_DNA"/>
</dbReference>
<name>A0A1Z4M2N3_9CYAN</name>
<reference evidence="1 2" key="1">
    <citation type="submission" date="2017-06" db="EMBL/GenBank/DDBJ databases">
        <title>Genome sequencing of cyanobaciteial culture collection at National Institute for Environmental Studies (NIES).</title>
        <authorList>
            <person name="Hirose Y."/>
            <person name="Shimura Y."/>
            <person name="Fujisawa T."/>
            <person name="Nakamura Y."/>
            <person name="Kawachi M."/>
        </authorList>
    </citation>
    <scope>NUCLEOTIDE SEQUENCE [LARGE SCALE GENOMIC DNA]</scope>
    <source>
        <strain evidence="1 2">NIES-267</strain>
        <plasmid evidence="2">Plasmid1 dna</plasmid>
    </source>
</reference>
<dbReference type="AlphaFoldDB" id="A0A1Z4M2N3"/>
<keyword evidence="2" id="KW-1185">Reference proteome</keyword>
<keyword evidence="1" id="KW-0614">Plasmid</keyword>
<evidence type="ECO:0000313" key="2">
    <source>
        <dbReference type="Proteomes" id="UP000218418"/>
    </source>
</evidence>